<protein>
    <submittedName>
        <fullName evidence="6">NAD(P)-binding Rossmann-fold superfamily protein</fullName>
    </submittedName>
</protein>
<evidence type="ECO:0000256" key="1">
    <source>
        <dbReference type="ARBA" id="ARBA00006484"/>
    </source>
</evidence>
<dbReference type="GO" id="GO:0016491">
    <property type="term" value="F:oxidoreductase activity"/>
    <property type="evidence" value="ECO:0007669"/>
    <property type="project" value="UniProtKB-KW"/>
</dbReference>
<dbReference type="PANTHER" id="PTHR43180">
    <property type="entry name" value="3-OXOACYL-(ACYL-CARRIER-PROTEIN) REDUCTASE (AFU_ORTHOLOGUE AFUA_6G11210)"/>
    <property type="match status" value="1"/>
</dbReference>
<dbReference type="Proteomes" id="UP000585474">
    <property type="component" value="Unassembled WGS sequence"/>
</dbReference>
<reference evidence="6 7" key="1">
    <citation type="submission" date="2019-07" db="EMBL/GenBank/DDBJ databases">
        <title>De Novo Assembly of kiwifruit Actinidia rufa.</title>
        <authorList>
            <person name="Sugita-Konishi S."/>
            <person name="Sato K."/>
            <person name="Mori E."/>
            <person name="Abe Y."/>
            <person name="Kisaki G."/>
            <person name="Hamano K."/>
            <person name="Suezawa K."/>
            <person name="Otani M."/>
            <person name="Fukuda T."/>
            <person name="Manabe T."/>
            <person name="Gomi K."/>
            <person name="Tabuchi M."/>
            <person name="Akimitsu K."/>
            <person name="Kataoka I."/>
        </authorList>
    </citation>
    <scope>NUCLEOTIDE SEQUENCE [LARGE SCALE GENOMIC DNA]</scope>
    <source>
        <strain evidence="7">cv. Fuchu</strain>
    </source>
</reference>
<dbReference type="GO" id="GO:0006629">
    <property type="term" value="P:lipid metabolic process"/>
    <property type="evidence" value="ECO:0007669"/>
    <property type="project" value="UniProtKB-KW"/>
</dbReference>
<evidence type="ECO:0000256" key="2">
    <source>
        <dbReference type="ARBA" id="ARBA00023002"/>
    </source>
</evidence>
<dbReference type="AlphaFoldDB" id="A0A7J0H8X0"/>
<dbReference type="Pfam" id="PF13561">
    <property type="entry name" value="adh_short_C2"/>
    <property type="match status" value="1"/>
</dbReference>
<evidence type="ECO:0000313" key="7">
    <source>
        <dbReference type="Proteomes" id="UP000585474"/>
    </source>
</evidence>
<evidence type="ECO:0000256" key="5">
    <source>
        <dbReference type="SAM" id="SignalP"/>
    </source>
</evidence>
<feature type="chain" id="PRO_5029490970" evidence="5">
    <location>
        <begin position="18"/>
        <end position="168"/>
    </location>
</feature>
<dbReference type="PRINTS" id="PR00081">
    <property type="entry name" value="GDHRDH"/>
</dbReference>
<name>A0A7J0H8X0_9ERIC</name>
<organism evidence="6 7">
    <name type="scientific">Actinidia rufa</name>
    <dbReference type="NCBI Taxonomy" id="165716"/>
    <lineage>
        <taxon>Eukaryota</taxon>
        <taxon>Viridiplantae</taxon>
        <taxon>Streptophyta</taxon>
        <taxon>Embryophyta</taxon>
        <taxon>Tracheophyta</taxon>
        <taxon>Spermatophyta</taxon>
        <taxon>Magnoliopsida</taxon>
        <taxon>eudicotyledons</taxon>
        <taxon>Gunneridae</taxon>
        <taxon>Pentapetalae</taxon>
        <taxon>asterids</taxon>
        <taxon>Ericales</taxon>
        <taxon>Actinidiaceae</taxon>
        <taxon>Actinidia</taxon>
    </lineage>
</organism>
<comment type="similarity">
    <text evidence="1">Belongs to the short-chain dehydrogenases/reductases (SDR) family.</text>
</comment>
<keyword evidence="5" id="KW-0732">Signal</keyword>
<comment type="caution">
    <text evidence="6">The sequence shown here is derived from an EMBL/GenBank/DDBJ whole genome shotgun (WGS) entry which is preliminary data.</text>
</comment>
<evidence type="ECO:0000256" key="3">
    <source>
        <dbReference type="ARBA" id="ARBA00023027"/>
    </source>
</evidence>
<keyword evidence="7" id="KW-1185">Reference proteome</keyword>
<keyword evidence="4" id="KW-0443">Lipid metabolism</keyword>
<proteinExistence type="inferred from homology"/>
<dbReference type="PANTHER" id="PTHR43180:SF28">
    <property type="entry name" value="NAD(P)-BINDING ROSSMANN-FOLD SUPERFAMILY PROTEIN"/>
    <property type="match status" value="1"/>
</dbReference>
<gene>
    <name evidence="6" type="ORF">Acr_28g0002140</name>
</gene>
<dbReference type="SUPFAM" id="SSF51735">
    <property type="entry name" value="NAD(P)-binding Rossmann-fold domains"/>
    <property type="match status" value="1"/>
</dbReference>
<dbReference type="OrthoDB" id="294295at2759"/>
<sequence length="168" mass="18405">MFGNVCLLVAGIVGGLAQHTYSISKFTVIGIVKSVELDLCKHGIWVNCISPFTIPTAFVMEEMTGFFLGVNAQKLINMIHNAGELQGAQWYPSDVANAAVYLASDDAKYVSGLNLVVGGWGLHVDEETRVCRTRLAFQLKSKRRYKGLGEPTVCLINPTVWSSRRIAL</sequence>
<dbReference type="InterPro" id="IPR002347">
    <property type="entry name" value="SDR_fam"/>
</dbReference>
<evidence type="ECO:0000256" key="4">
    <source>
        <dbReference type="ARBA" id="ARBA00023098"/>
    </source>
</evidence>
<dbReference type="InterPro" id="IPR036291">
    <property type="entry name" value="NAD(P)-bd_dom_sf"/>
</dbReference>
<keyword evidence="2" id="KW-0560">Oxidoreductase</keyword>
<keyword evidence="3" id="KW-0520">NAD</keyword>
<evidence type="ECO:0000313" key="6">
    <source>
        <dbReference type="EMBL" id="GFZ19509.1"/>
    </source>
</evidence>
<feature type="signal peptide" evidence="5">
    <location>
        <begin position="1"/>
        <end position="17"/>
    </location>
</feature>
<accession>A0A7J0H8X0</accession>
<dbReference type="Gene3D" id="3.40.50.720">
    <property type="entry name" value="NAD(P)-binding Rossmann-like Domain"/>
    <property type="match status" value="1"/>
</dbReference>
<dbReference type="EMBL" id="BJWL01000028">
    <property type="protein sequence ID" value="GFZ19509.1"/>
    <property type="molecule type" value="Genomic_DNA"/>
</dbReference>